<reference evidence="2" key="1">
    <citation type="submission" date="2022-11" db="UniProtKB">
        <authorList>
            <consortium name="WormBaseParasite"/>
        </authorList>
    </citation>
    <scope>IDENTIFICATION</scope>
</reference>
<dbReference type="WBParaSite" id="PDA_v2.g5622.t1">
    <property type="protein sequence ID" value="PDA_v2.g5622.t1"/>
    <property type="gene ID" value="PDA_v2.g5622"/>
</dbReference>
<dbReference type="AlphaFoldDB" id="A0A914R2I7"/>
<protein>
    <submittedName>
        <fullName evidence="2">Uncharacterized protein</fullName>
    </submittedName>
</protein>
<organism evidence="1 2">
    <name type="scientific">Panagrolaimus davidi</name>
    <dbReference type="NCBI Taxonomy" id="227884"/>
    <lineage>
        <taxon>Eukaryota</taxon>
        <taxon>Metazoa</taxon>
        <taxon>Ecdysozoa</taxon>
        <taxon>Nematoda</taxon>
        <taxon>Chromadorea</taxon>
        <taxon>Rhabditida</taxon>
        <taxon>Tylenchina</taxon>
        <taxon>Panagrolaimomorpha</taxon>
        <taxon>Panagrolaimoidea</taxon>
        <taxon>Panagrolaimidae</taxon>
        <taxon>Panagrolaimus</taxon>
    </lineage>
</organism>
<name>A0A914R2I7_9BILA</name>
<evidence type="ECO:0000313" key="2">
    <source>
        <dbReference type="WBParaSite" id="PDA_v2.g5622.t1"/>
    </source>
</evidence>
<dbReference type="Proteomes" id="UP000887578">
    <property type="component" value="Unplaced"/>
</dbReference>
<evidence type="ECO:0000313" key="1">
    <source>
        <dbReference type="Proteomes" id="UP000887578"/>
    </source>
</evidence>
<sequence>MDALPSSEISQISKKLEKIQWPNTPSMKQNWSFKESLIYYIAMKPPTSKVYQRLIQLCKYFFEKNPILIVTRLRDSKEDGDVKSRICFYEDLECYKKKRECCFKIDIAKLSAKIWITRLLFIINHLKDYFALLCSKLYRCENIEIGIFDTIVMFEDFKFMVSSAKDVALHNTSIEYNNGTIVMFDKILECLSPNVEMLEFTFSFDISIINDSTMANIIKLQNLGNLRHFHLHEFPESLEVKDLLAFIKKYENVKILLYFSSKISQRYKNQLDTMIDAVIKSNVPNHLFFYNGQDETKIDILMSRFTL</sequence>
<keyword evidence="1" id="KW-1185">Reference proteome</keyword>
<accession>A0A914R2I7</accession>
<proteinExistence type="predicted"/>